<comment type="similarity">
    <text evidence="1">Belongs to the HpcH/HpaI aldolase family.</text>
</comment>
<feature type="domain" description="HpcH/HpaI aldolase/citrate lyase" evidence="4">
    <location>
        <begin position="21"/>
        <end position="242"/>
    </location>
</feature>
<organism evidence="5 6">
    <name type="scientific">Pandoraea eparura</name>
    <dbReference type="NCBI Taxonomy" id="2508291"/>
    <lineage>
        <taxon>Bacteria</taxon>
        <taxon>Pseudomonadati</taxon>
        <taxon>Pseudomonadota</taxon>
        <taxon>Betaproteobacteria</taxon>
        <taxon>Burkholderiales</taxon>
        <taxon>Burkholderiaceae</taxon>
        <taxon>Pandoraea</taxon>
    </lineage>
</organism>
<evidence type="ECO:0000259" key="4">
    <source>
        <dbReference type="Pfam" id="PF03328"/>
    </source>
</evidence>
<keyword evidence="6" id="KW-1185">Reference proteome</keyword>
<dbReference type="InterPro" id="IPR040442">
    <property type="entry name" value="Pyrv_kinase-like_dom_sf"/>
</dbReference>
<dbReference type="AlphaFoldDB" id="A0A5E4R9J1"/>
<dbReference type="InterPro" id="IPR015813">
    <property type="entry name" value="Pyrv/PenolPyrv_kinase-like_dom"/>
</dbReference>
<dbReference type="PANTHER" id="PTHR30502">
    <property type="entry name" value="2-KETO-3-DEOXY-L-RHAMNONATE ALDOLASE"/>
    <property type="match status" value="1"/>
</dbReference>
<dbReference type="InterPro" id="IPR050251">
    <property type="entry name" value="HpcH-HpaI_aldolase"/>
</dbReference>
<dbReference type="Pfam" id="PF03328">
    <property type="entry name" value="HpcH_HpaI"/>
    <property type="match status" value="1"/>
</dbReference>
<dbReference type="GO" id="GO:0016832">
    <property type="term" value="F:aldehyde-lyase activity"/>
    <property type="evidence" value="ECO:0007669"/>
    <property type="project" value="TreeGrafter"/>
</dbReference>
<name>A0A5E4R9J1_9BURK</name>
<dbReference type="GO" id="GO:0005737">
    <property type="term" value="C:cytoplasm"/>
    <property type="evidence" value="ECO:0007669"/>
    <property type="project" value="TreeGrafter"/>
</dbReference>
<keyword evidence="2" id="KW-0479">Metal-binding</keyword>
<dbReference type="GO" id="GO:0046872">
    <property type="term" value="F:metal ion binding"/>
    <property type="evidence" value="ECO:0007669"/>
    <property type="project" value="UniProtKB-KW"/>
</dbReference>
<dbReference type="Proteomes" id="UP000400981">
    <property type="component" value="Unassembled WGS sequence"/>
</dbReference>
<evidence type="ECO:0000256" key="3">
    <source>
        <dbReference type="ARBA" id="ARBA00023239"/>
    </source>
</evidence>
<dbReference type="RefSeq" id="WP_150587377.1">
    <property type="nucleotide sequence ID" value="NZ_CABPSH010000001.1"/>
</dbReference>
<accession>A0A5E4R9J1</accession>
<gene>
    <name evidence="5" type="ORF">PEP31012_00054</name>
</gene>
<proteinExistence type="inferred from homology"/>
<protein>
    <submittedName>
        <fullName evidence="5">4-hydroxy-2-oxo-heptane-1,7-dioate aldolase</fullName>
    </submittedName>
</protein>
<evidence type="ECO:0000313" key="6">
    <source>
        <dbReference type="Proteomes" id="UP000400981"/>
    </source>
</evidence>
<keyword evidence="3" id="KW-0456">Lyase</keyword>
<dbReference type="PANTHER" id="PTHR30502:SF0">
    <property type="entry name" value="PHOSPHOENOLPYRUVATE CARBOXYLASE FAMILY PROTEIN"/>
    <property type="match status" value="1"/>
</dbReference>
<dbReference type="Gene3D" id="3.20.20.60">
    <property type="entry name" value="Phosphoenolpyruvate-binding domains"/>
    <property type="match status" value="1"/>
</dbReference>
<dbReference type="OrthoDB" id="86160at2"/>
<dbReference type="SUPFAM" id="SSF51621">
    <property type="entry name" value="Phosphoenolpyruvate/pyruvate domain"/>
    <property type="match status" value="1"/>
</dbReference>
<reference evidence="5 6" key="1">
    <citation type="submission" date="2019-08" db="EMBL/GenBank/DDBJ databases">
        <authorList>
            <person name="Peeters C."/>
        </authorList>
    </citation>
    <scope>NUCLEOTIDE SEQUENCE [LARGE SCALE GENOMIC DNA]</scope>
    <source>
        <strain evidence="5 6">LMG 31012</strain>
    </source>
</reference>
<evidence type="ECO:0000313" key="5">
    <source>
        <dbReference type="EMBL" id="VVD60046.1"/>
    </source>
</evidence>
<evidence type="ECO:0000256" key="1">
    <source>
        <dbReference type="ARBA" id="ARBA00005568"/>
    </source>
</evidence>
<evidence type="ECO:0000256" key="2">
    <source>
        <dbReference type="ARBA" id="ARBA00022723"/>
    </source>
</evidence>
<sequence length="267" mass="28212">MSQAPENRFLKAISAAPVPLGTWVMSGTSSTAEALGYAGFDWLVVDMEHVPYEFRDTLQMLQAITGTGAMPVVRLAGNDPVMIKRALDMGAPSLMIPFVQTVEDAQRAVSACRYPPQGERGYAAMHRGSRYGTWAGYGEQVNATVTCIVQLETPEAIGRLEEIAAVPGVDALFVGPGDLSAALGKIGNIADAEVQALIADAAHRARAIGKPIGIVGPNPQMVSQFVEMGYTFVAIASDLGMMMRQANAFLAELKGATRAAVPQAGPY</sequence>
<dbReference type="EMBL" id="CABPSH010000001">
    <property type="protein sequence ID" value="VVD60046.1"/>
    <property type="molecule type" value="Genomic_DNA"/>
</dbReference>
<dbReference type="InterPro" id="IPR005000">
    <property type="entry name" value="Aldolase/citrate-lyase_domain"/>
</dbReference>